<dbReference type="PANTHER" id="PTHR30146:SF109">
    <property type="entry name" value="HTH-TYPE TRANSCRIPTIONAL REGULATOR GALS"/>
    <property type="match status" value="1"/>
</dbReference>
<dbReference type="InterPro" id="IPR046335">
    <property type="entry name" value="LacI/GalR-like_sensor"/>
</dbReference>
<dbReference type="EMBL" id="BART01021795">
    <property type="protein sequence ID" value="GAH04047.1"/>
    <property type="molecule type" value="Genomic_DNA"/>
</dbReference>
<keyword evidence="1" id="KW-0805">Transcription regulation</keyword>
<protein>
    <recommendedName>
        <fullName evidence="4">Transcriptional regulator LacI/GalR-like sensor domain-containing protein</fullName>
    </recommendedName>
</protein>
<evidence type="ECO:0000256" key="1">
    <source>
        <dbReference type="ARBA" id="ARBA00023015"/>
    </source>
</evidence>
<comment type="caution">
    <text evidence="5">The sequence shown here is derived from an EMBL/GenBank/DDBJ whole genome shotgun (WGS) entry which is preliminary data.</text>
</comment>
<dbReference type="GO" id="GO:0000976">
    <property type="term" value="F:transcription cis-regulatory region binding"/>
    <property type="evidence" value="ECO:0007669"/>
    <property type="project" value="TreeGrafter"/>
</dbReference>
<dbReference type="AlphaFoldDB" id="X1C9E6"/>
<dbReference type="SUPFAM" id="SSF53822">
    <property type="entry name" value="Periplasmic binding protein-like I"/>
    <property type="match status" value="1"/>
</dbReference>
<evidence type="ECO:0000313" key="5">
    <source>
        <dbReference type="EMBL" id="GAH04047.1"/>
    </source>
</evidence>
<dbReference type="InterPro" id="IPR028082">
    <property type="entry name" value="Peripla_BP_I"/>
</dbReference>
<evidence type="ECO:0000256" key="2">
    <source>
        <dbReference type="ARBA" id="ARBA00023125"/>
    </source>
</evidence>
<keyword evidence="2" id="KW-0238">DNA-binding</keyword>
<reference evidence="5" key="1">
    <citation type="journal article" date="2014" name="Front. Microbiol.">
        <title>High frequency of phylogenetically diverse reductive dehalogenase-homologous genes in deep subseafloor sedimentary metagenomes.</title>
        <authorList>
            <person name="Kawai M."/>
            <person name="Futagami T."/>
            <person name="Toyoda A."/>
            <person name="Takaki Y."/>
            <person name="Nishi S."/>
            <person name="Hori S."/>
            <person name="Arai W."/>
            <person name="Tsubouchi T."/>
            <person name="Morono Y."/>
            <person name="Uchiyama I."/>
            <person name="Ito T."/>
            <person name="Fujiyama A."/>
            <person name="Inagaki F."/>
            <person name="Takami H."/>
        </authorList>
    </citation>
    <scope>NUCLEOTIDE SEQUENCE</scope>
    <source>
        <strain evidence="5">Expedition CK06-06</strain>
    </source>
</reference>
<proteinExistence type="predicted"/>
<evidence type="ECO:0000259" key="4">
    <source>
        <dbReference type="Pfam" id="PF13377"/>
    </source>
</evidence>
<dbReference type="GO" id="GO:0003700">
    <property type="term" value="F:DNA-binding transcription factor activity"/>
    <property type="evidence" value="ECO:0007669"/>
    <property type="project" value="TreeGrafter"/>
</dbReference>
<dbReference type="Pfam" id="PF13377">
    <property type="entry name" value="Peripla_BP_3"/>
    <property type="match status" value="1"/>
</dbReference>
<sequence length="167" mass="17795">MQWAPHAAPSPTNVLSGPREISTAEDRISGYRLALAEAGLAGSELVYYGSFTQAKGYDLAVQVMARTSPPTALFCANNFISLGALKALRDSGLRVPEDVALVSFDDLPATMVVDPFFTVAAQPAYEMGRRGTKLLLARLTGGVPDECQEVILPIEIIARKSSGLARV</sequence>
<evidence type="ECO:0000256" key="3">
    <source>
        <dbReference type="ARBA" id="ARBA00023163"/>
    </source>
</evidence>
<feature type="domain" description="Transcriptional regulator LacI/GalR-like sensor" evidence="4">
    <location>
        <begin position="17"/>
        <end position="162"/>
    </location>
</feature>
<dbReference type="Gene3D" id="3.40.50.2300">
    <property type="match status" value="1"/>
</dbReference>
<keyword evidence="3" id="KW-0804">Transcription</keyword>
<gene>
    <name evidence="5" type="ORF">S01H4_40087</name>
</gene>
<name>X1C9E6_9ZZZZ</name>
<organism evidence="5">
    <name type="scientific">marine sediment metagenome</name>
    <dbReference type="NCBI Taxonomy" id="412755"/>
    <lineage>
        <taxon>unclassified sequences</taxon>
        <taxon>metagenomes</taxon>
        <taxon>ecological metagenomes</taxon>
    </lineage>
</organism>
<accession>X1C9E6</accession>
<dbReference type="PANTHER" id="PTHR30146">
    <property type="entry name" value="LACI-RELATED TRANSCRIPTIONAL REPRESSOR"/>
    <property type="match status" value="1"/>
</dbReference>